<organism evidence="1 2">
    <name type="scientific">Novosphingobium ovatum</name>
    <dbReference type="NCBI Taxonomy" id="1908523"/>
    <lineage>
        <taxon>Bacteria</taxon>
        <taxon>Pseudomonadati</taxon>
        <taxon>Pseudomonadota</taxon>
        <taxon>Alphaproteobacteria</taxon>
        <taxon>Sphingomonadales</taxon>
        <taxon>Sphingomonadaceae</taxon>
        <taxon>Novosphingobium</taxon>
    </lineage>
</organism>
<dbReference type="RefSeq" id="WP_161716939.1">
    <property type="nucleotide sequence ID" value="NZ_JAAAPO010000001.1"/>
</dbReference>
<reference evidence="2" key="1">
    <citation type="submission" date="2020-01" db="EMBL/GenBank/DDBJ databases">
        <title>Sphingomonas sp. strain CSW-10.</title>
        <authorList>
            <person name="Chen W.-M."/>
        </authorList>
    </citation>
    <scope>NUCLEOTIDE SEQUENCE [LARGE SCALE GENOMIC DNA]</scope>
    <source>
        <strain evidence="2">FSY-8</strain>
    </source>
</reference>
<proteinExistence type="predicted"/>
<evidence type="ECO:0000313" key="2">
    <source>
        <dbReference type="Proteomes" id="UP000753724"/>
    </source>
</evidence>
<dbReference type="EMBL" id="JAAAPO010000001">
    <property type="protein sequence ID" value="NBC35694.1"/>
    <property type="molecule type" value="Genomic_DNA"/>
</dbReference>
<keyword evidence="2" id="KW-1185">Reference proteome</keyword>
<dbReference type="Proteomes" id="UP000753724">
    <property type="component" value="Unassembled WGS sequence"/>
</dbReference>
<comment type="caution">
    <text evidence="1">The sequence shown here is derived from an EMBL/GenBank/DDBJ whole genome shotgun (WGS) entry which is preliminary data.</text>
</comment>
<name>A0ABW9XB06_9SPHN</name>
<accession>A0ABW9XB06</accession>
<evidence type="ECO:0008006" key="3">
    <source>
        <dbReference type="Google" id="ProtNLM"/>
    </source>
</evidence>
<gene>
    <name evidence="1" type="ORF">GTZ99_03890</name>
</gene>
<evidence type="ECO:0000313" key="1">
    <source>
        <dbReference type="EMBL" id="NBC35694.1"/>
    </source>
</evidence>
<protein>
    <recommendedName>
        <fullName evidence="3">TetR family transcriptional regulator</fullName>
    </recommendedName>
</protein>
<sequence>MPILPTLRQSGGIESLSRKLGQKPPVTMLAVQAMLPLLLGAFRREFDAAGRGAAGVAHLRDLVNQYGGGDMAMAVMAPGPHDGASGQALIDAMMTPSLRVRLLAHVDAAAPGWSEEGLSLLLNLLAMLVGGYMGARLESDALASVDALPQVEAWLAIGAAANALDLLDNSPR</sequence>